<dbReference type="PANTHER" id="PTHR11895">
    <property type="entry name" value="TRANSAMIDASE"/>
    <property type="match status" value="1"/>
</dbReference>
<dbReference type="EMBL" id="FOJW01000008">
    <property type="protein sequence ID" value="SFB14350.1"/>
    <property type="molecule type" value="Genomic_DNA"/>
</dbReference>
<dbReference type="AlphaFoldDB" id="A0A1I0YPG2"/>
<comment type="similarity">
    <text evidence="1">Belongs to the amidase family.</text>
</comment>
<organism evidence="3 4">
    <name type="scientific">Lentibacillus halodurans</name>
    <dbReference type="NCBI Taxonomy" id="237679"/>
    <lineage>
        <taxon>Bacteria</taxon>
        <taxon>Bacillati</taxon>
        <taxon>Bacillota</taxon>
        <taxon>Bacilli</taxon>
        <taxon>Bacillales</taxon>
        <taxon>Bacillaceae</taxon>
        <taxon>Lentibacillus</taxon>
    </lineage>
</organism>
<dbReference type="PANTHER" id="PTHR11895:SF7">
    <property type="entry name" value="GLUTAMYL-TRNA(GLN) AMIDOTRANSFERASE SUBUNIT A, MITOCHONDRIAL"/>
    <property type="match status" value="1"/>
</dbReference>
<proteinExistence type="inferred from homology"/>
<gene>
    <name evidence="3" type="ORF">SAMN04488072_10829</name>
</gene>
<dbReference type="SUPFAM" id="SSF75304">
    <property type="entry name" value="Amidase signature (AS) enzymes"/>
    <property type="match status" value="1"/>
</dbReference>
<name>A0A1I0YPG2_9BACI</name>
<dbReference type="OrthoDB" id="9811471at2"/>
<evidence type="ECO:0000313" key="3">
    <source>
        <dbReference type="EMBL" id="SFB14350.1"/>
    </source>
</evidence>
<protein>
    <submittedName>
        <fullName evidence="3">Amidase</fullName>
    </submittedName>
</protein>
<feature type="domain" description="Amidase" evidence="2">
    <location>
        <begin position="28"/>
        <end position="475"/>
    </location>
</feature>
<dbReference type="RefSeq" id="WP_090237673.1">
    <property type="nucleotide sequence ID" value="NZ_FOJW01000008.1"/>
</dbReference>
<dbReference type="GO" id="GO:0003824">
    <property type="term" value="F:catalytic activity"/>
    <property type="evidence" value="ECO:0007669"/>
    <property type="project" value="InterPro"/>
</dbReference>
<dbReference type="InterPro" id="IPR036928">
    <property type="entry name" value="AS_sf"/>
</dbReference>
<dbReference type="STRING" id="237679.SAMN04488072_10829"/>
<dbReference type="InterPro" id="IPR000120">
    <property type="entry name" value="Amidase"/>
</dbReference>
<accession>A0A1I0YPG2</accession>
<dbReference type="InterPro" id="IPR023631">
    <property type="entry name" value="Amidase_dom"/>
</dbReference>
<evidence type="ECO:0000313" key="4">
    <source>
        <dbReference type="Proteomes" id="UP000198642"/>
    </source>
</evidence>
<dbReference type="Pfam" id="PF01425">
    <property type="entry name" value="Amidase"/>
    <property type="match status" value="1"/>
</dbReference>
<dbReference type="NCBIfam" id="NF005099">
    <property type="entry name" value="PRK06529.1"/>
    <property type="match status" value="1"/>
</dbReference>
<dbReference type="InterPro" id="IPR020556">
    <property type="entry name" value="Amidase_CS"/>
</dbReference>
<reference evidence="3 4" key="1">
    <citation type="submission" date="2016-10" db="EMBL/GenBank/DDBJ databases">
        <authorList>
            <person name="de Groot N.N."/>
        </authorList>
    </citation>
    <scope>NUCLEOTIDE SEQUENCE [LARGE SCALE GENOMIC DNA]</scope>
    <source>
        <strain evidence="3 4">CGMCC 1.3702</strain>
    </source>
</reference>
<sequence length="498" mass="54037">MKLQTYVQLDATDIAELIQMKEISPAEFLELAFQRLDDLNPSLNAVIHHHKTRAMADAKSVNTEQPFAGVPMLLKNLSQSLEGDPLTSSSKLMKETISNQDSNFVGKLRDAGFLFMGHTNTPEFGLKNITEPALYGPTRNPWHTKHSPGGSSGGSAAAIAAGIVPAAGASDGGGSIRIPASFTGLFGLKPTRGRTPVGPGAGRQWQGASIDFVLSRSVRDSAALLDILQTVQPEAAFQTPAFPGIYKAEMATPYKEPLHIAYTTTSPVGTPVSDDAREAVAKTVRWLENTGHIIEEKDHDVDGVQLMQDYYLMNSGEISAVTARLERSLGRQLTPDDVEFETWLLHQAGKSVSAAQFSASLASWDVAAAHMAAFHRTYDLFITPATAYTAPEVGELTYSPTEQQGWREKMEKADNTEQQAVIWDIFLPSLTYTPFTQLANLTGQPAMSVPVHLSMEGLPLGVQVMAGKGREDLLLKLAYQLEQSDIWIGMKGNPMLNV</sequence>
<dbReference type="Gene3D" id="3.90.1300.10">
    <property type="entry name" value="Amidase signature (AS) domain"/>
    <property type="match status" value="1"/>
</dbReference>
<evidence type="ECO:0000259" key="2">
    <source>
        <dbReference type="Pfam" id="PF01425"/>
    </source>
</evidence>
<evidence type="ECO:0000256" key="1">
    <source>
        <dbReference type="ARBA" id="ARBA00009199"/>
    </source>
</evidence>
<dbReference type="PROSITE" id="PS00571">
    <property type="entry name" value="AMIDASES"/>
    <property type="match status" value="1"/>
</dbReference>
<dbReference type="Proteomes" id="UP000198642">
    <property type="component" value="Unassembled WGS sequence"/>
</dbReference>
<keyword evidence="4" id="KW-1185">Reference proteome</keyword>